<accession>A0A9P0JJL3</accession>
<proteinExistence type="predicted"/>
<evidence type="ECO:0000256" key="1">
    <source>
        <dbReference type="SAM" id="MobiDB-lite"/>
    </source>
</evidence>
<dbReference type="EMBL" id="CAKOFQ010006651">
    <property type="protein sequence ID" value="CAH1953458.1"/>
    <property type="molecule type" value="Genomic_DNA"/>
</dbReference>
<dbReference type="GO" id="GO:0046983">
    <property type="term" value="F:protein dimerization activity"/>
    <property type="evidence" value="ECO:0007669"/>
    <property type="project" value="InterPro"/>
</dbReference>
<feature type="compositionally biased region" description="Polar residues" evidence="1">
    <location>
        <begin position="100"/>
        <end position="125"/>
    </location>
</feature>
<feature type="region of interest" description="Disordered" evidence="1">
    <location>
        <begin position="99"/>
        <end position="134"/>
    </location>
</feature>
<dbReference type="Proteomes" id="UP001152888">
    <property type="component" value="Unassembled WGS sequence"/>
</dbReference>
<protein>
    <recommendedName>
        <fullName evidence="2">HAT C-terminal dimerisation domain-containing protein</fullName>
    </recommendedName>
</protein>
<name>A0A9P0JJL3_ACAOB</name>
<dbReference type="AlphaFoldDB" id="A0A9P0JJL3"/>
<reference evidence="3" key="1">
    <citation type="submission" date="2022-03" db="EMBL/GenBank/DDBJ databases">
        <authorList>
            <person name="Sayadi A."/>
        </authorList>
    </citation>
    <scope>NUCLEOTIDE SEQUENCE</scope>
</reference>
<dbReference type="Pfam" id="PF05699">
    <property type="entry name" value="Dimer_Tnp_hAT"/>
    <property type="match status" value="1"/>
</dbReference>
<dbReference type="InterPro" id="IPR008906">
    <property type="entry name" value="HATC_C_dom"/>
</dbReference>
<dbReference type="OrthoDB" id="4951847at2759"/>
<feature type="domain" description="HAT C-terminal dimerisation" evidence="2">
    <location>
        <begin position="11"/>
        <end position="84"/>
    </location>
</feature>
<sequence>MYRYLEGIWRKEFVWKTAENESISALLWWKNFYQNTDLGEVAIRILSVPSTYASVERPFSTFSFVHDKKRHKLNTNRAGRLYYIAHNWQVMHRRKAPGINKSTKITTGNNSESTSQPQQAKNTVSVIGKNLRLH</sequence>
<keyword evidence="4" id="KW-1185">Reference proteome</keyword>
<dbReference type="InterPro" id="IPR012337">
    <property type="entry name" value="RNaseH-like_sf"/>
</dbReference>
<organism evidence="3 4">
    <name type="scientific">Acanthoscelides obtectus</name>
    <name type="common">Bean weevil</name>
    <name type="synonym">Bruchus obtectus</name>
    <dbReference type="NCBI Taxonomy" id="200917"/>
    <lineage>
        <taxon>Eukaryota</taxon>
        <taxon>Metazoa</taxon>
        <taxon>Ecdysozoa</taxon>
        <taxon>Arthropoda</taxon>
        <taxon>Hexapoda</taxon>
        <taxon>Insecta</taxon>
        <taxon>Pterygota</taxon>
        <taxon>Neoptera</taxon>
        <taxon>Endopterygota</taxon>
        <taxon>Coleoptera</taxon>
        <taxon>Polyphaga</taxon>
        <taxon>Cucujiformia</taxon>
        <taxon>Chrysomeloidea</taxon>
        <taxon>Chrysomelidae</taxon>
        <taxon>Bruchinae</taxon>
        <taxon>Bruchini</taxon>
        <taxon>Acanthoscelides</taxon>
    </lineage>
</organism>
<evidence type="ECO:0000259" key="2">
    <source>
        <dbReference type="Pfam" id="PF05699"/>
    </source>
</evidence>
<evidence type="ECO:0000313" key="3">
    <source>
        <dbReference type="EMBL" id="CAH1953458.1"/>
    </source>
</evidence>
<comment type="caution">
    <text evidence="3">The sequence shown here is derived from an EMBL/GenBank/DDBJ whole genome shotgun (WGS) entry which is preliminary data.</text>
</comment>
<gene>
    <name evidence="3" type="ORF">ACAOBT_LOCUS53</name>
</gene>
<evidence type="ECO:0000313" key="4">
    <source>
        <dbReference type="Proteomes" id="UP001152888"/>
    </source>
</evidence>
<dbReference type="SUPFAM" id="SSF53098">
    <property type="entry name" value="Ribonuclease H-like"/>
    <property type="match status" value="1"/>
</dbReference>